<dbReference type="GeneID" id="93508009"/>
<dbReference type="Pfam" id="PF06267">
    <property type="entry name" value="DUF1028"/>
    <property type="match status" value="1"/>
</dbReference>
<evidence type="ECO:0000313" key="1">
    <source>
        <dbReference type="EMBL" id="MFI1464071.1"/>
    </source>
</evidence>
<evidence type="ECO:0000313" key="2">
    <source>
        <dbReference type="Proteomes" id="UP001611263"/>
    </source>
</evidence>
<gene>
    <name evidence="1" type="ORF">ACH4WX_25400</name>
</gene>
<reference evidence="1 2" key="1">
    <citation type="submission" date="2024-10" db="EMBL/GenBank/DDBJ databases">
        <title>The Natural Products Discovery Center: Release of the First 8490 Sequenced Strains for Exploring Actinobacteria Biosynthetic Diversity.</title>
        <authorList>
            <person name="Kalkreuter E."/>
            <person name="Kautsar S.A."/>
            <person name="Yang D."/>
            <person name="Bader C.D."/>
            <person name="Teijaro C.N."/>
            <person name="Fluegel L."/>
            <person name="Davis C.M."/>
            <person name="Simpson J.R."/>
            <person name="Lauterbach L."/>
            <person name="Steele A.D."/>
            <person name="Gui C."/>
            <person name="Meng S."/>
            <person name="Li G."/>
            <person name="Viehrig K."/>
            <person name="Ye F."/>
            <person name="Su P."/>
            <person name="Kiefer A.F."/>
            <person name="Nichols A."/>
            <person name="Cepeda A.J."/>
            <person name="Yan W."/>
            <person name="Fan B."/>
            <person name="Jiang Y."/>
            <person name="Adhikari A."/>
            <person name="Zheng C.-J."/>
            <person name="Schuster L."/>
            <person name="Cowan T.M."/>
            <person name="Smanski M.J."/>
            <person name="Chevrette M.G."/>
            <person name="De Carvalho L.P.S."/>
            <person name="Shen B."/>
        </authorList>
    </citation>
    <scope>NUCLEOTIDE SEQUENCE [LARGE SCALE GENOMIC DNA]</scope>
    <source>
        <strain evidence="1 2">NPDC020568</strain>
    </source>
</reference>
<dbReference type="SUPFAM" id="SSF56235">
    <property type="entry name" value="N-terminal nucleophile aminohydrolases (Ntn hydrolases)"/>
    <property type="match status" value="1"/>
</dbReference>
<keyword evidence="2" id="KW-1185">Reference proteome</keyword>
<organism evidence="1 2">
    <name type="scientific">Nocardia carnea</name>
    <dbReference type="NCBI Taxonomy" id="37328"/>
    <lineage>
        <taxon>Bacteria</taxon>
        <taxon>Bacillati</taxon>
        <taxon>Actinomycetota</taxon>
        <taxon>Actinomycetes</taxon>
        <taxon>Mycobacteriales</taxon>
        <taxon>Nocardiaceae</taxon>
        <taxon>Nocardia</taxon>
    </lineage>
</organism>
<dbReference type="InterPro" id="IPR010430">
    <property type="entry name" value="DUF1028"/>
</dbReference>
<dbReference type="RefSeq" id="WP_033245560.1">
    <property type="nucleotide sequence ID" value="NZ_JBIRUQ010000007.1"/>
</dbReference>
<dbReference type="InterPro" id="IPR029055">
    <property type="entry name" value="Ntn_hydrolases_N"/>
</dbReference>
<protein>
    <submittedName>
        <fullName evidence="1">DUF1028 domain-containing protein</fullName>
    </submittedName>
</protein>
<dbReference type="Gene3D" id="3.60.20.10">
    <property type="entry name" value="Glutamine Phosphoribosylpyrophosphate, subunit 1, domain 1"/>
    <property type="match status" value="1"/>
</dbReference>
<comment type="caution">
    <text evidence="1">The sequence shown here is derived from an EMBL/GenBank/DDBJ whole genome shotgun (WGS) entry which is preliminary data.</text>
</comment>
<dbReference type="PANTHER" id="PTHR39328">
    <property type="entry name" value="BLL2871 PROTEIN"/>
    <property type="match status" value="1"/>
</dbReference>
<dbReference type="Proteomes" id="UP001611263">
    <property type="component" value="Unassembled WGS sequence"/>
</dbReference>
<sequence length="224" mass="23030">MTFSLTAHDPDTGALGIVVSSSSPAVAARCAHIRAGVGAVASQNVTNPALGEVGLNALARGASAAGALEAMLAADDFPEYRQLAVVSADGTTAGRSGEQTLGTHAVVSTGQAVVAGNLLRGKRVAVAMLDGYRTSTEGAFEARLLAGFAAAVLAGGEAGPVRSSGLIVAEDVRWPVTDLRVDDADDPLGELQRLWRLWEPQKRDYRVRALEPGRAPSFGVAGDR</sequence>
<dbReference type="PANTHER" id="PTHR39328:SF1">
    <property type="entry name" value="BLL2871 PROTEIN"/>
    <property type="match status" value="1"/>
</dbReference>
<accession>A0ABW7TSP4</accession>
<dbReference type="EMBL" id="JBIRUQ010000007">
    <property type="protein sequence ID" value="MFI1464071.1"/>
    <property type="molecule type" value="Genomic_DNA"/>
</dbReference>
<proteinExistence type="predicted"/>
<name>A0ABW7TSP4_9NOCA</name>